<dbReference type="InterPro" id="IPR028233">
    <property type="entry name" value="BBIP10"/>
</dbReference>
<evidence type="ECO:0000313" key="2">
    <source>
        <dbReference type="RefSeq" id="XP_017695729.1"/>
    </source>
</evidence>
<name>A0A6J0JC29_9PASS</name>
<dbReference type="Proteomes" id="UP000504624">
    <property type="component" value="Unplaced"/>
</dbReference>
<evidence type="ECO:0000313" key="1">
    <source>
        <dbReference type="Proteomes" id="UP000504624"/>
    </source>
</evidence>
<reference evidence="2" key="1">
    <citation type="submission" date="2025-08" db="UniProtKB">
        <authorList>
            <consortium name="RefSeq"/>
        </authorList>
    </citation>
    <scope>IDENTIFICATION</scope>
</reference>
<accession>A0A6J0JC29</accession>
<dbReference type="CTD" id="92482"/>
<dbReference type="RefSeq" id="XP_017695729.1">
    <property type="nucleotide sequence ID" value="XM_017840240.1"/>
</dbReference>
<protein>
    <submittedName>
        <fullName evidence="2">BBSome-interacting protein 1</fullName>
    </submittedName>
</protein>
<dbReference type="GO" id="GO:0060271">
    <property type="term" value="P:cilium assembly"/>
    <property type="evidence" value="ECO:0007669"/>
    <property type="project" value="InterPro"/>
</dbReference>
<dbReference type="GO" id="GO:0034464">
    <property type="term" value="C:BBSome"/>
    <property type="evidence" value="ECO:0007669"/>
    <property type="project" value="InterPro"/>
</dbReference>
<dbReference type="PANTHER" id="PTHR28596">
    <property type="entry name" value="BBSOME-INTERACTING PROTEIN 1"/>
    <property type="match status" value="1"/>
</dbReference>
<dbReference type="GO" id="GO:0097500">
    <property type="term" value="P:receptor localization to non-motile cilium"/>
    <property type="evidence" value="ECO:0007669"/>
    <property type="project" value="TreeGrafter"/>
</dbReference>
<organism evidence="1 2">
    <name type="scientific">Lepidothrix coronata</name>
    <name type="common">blue-crowned manakin</name>
    <dbReference type="NCBI Taxonomy" id="321398"/>
    <lineage>
        <taxon>Eukaryota</taxon>
        <taxon>Metazoa</taxon>
        <taxon>Chordata</taxon>
        <taxon>Craniata</taxon>
        <taxon>Vertebrata</taxon>
        <taxon>Euteleostomi</taxon>
        <taxon>Archelosauria</taxon>
        <taxon>Archosauria</taxon>
        <taxon>Dinosauria</taxon>
        <taxon>Saurischia</taxon>
        <taxon>Theropoda</taxon>
        <taxon>Coelurosauria</taxon>
        <taxon>Aves</taxon>
        <taxon>Neognathae</taxon>
        <taxon>Neoaves</taxon>
        <taxon>Telluraves</taxon>
        <taxon>Australaves</taxon>
        <taxon>Passeriformes</taxon>
        <taxon>Pipridae</taxon>
        <taxon>Lepidothrix</taxon>
    </lineage>
</organism>
<dbReference type="PANTHER" id="PTHR28596:SF1">
    <property type="entry name" value="BBSOME-INTERACTING PROTEIN 1"/>
    <property type="match status" value="1"/>
</dbReference>
<sequence length="241" mass="25739">MPEGTGALREVLPKQGQLSVEDAATMVLCKPKILPLKSVSLEKLEKLQRAALEAAPAIEVALCNGACGLKSGLERRRWCCAGRGRPRVGCFSWRSSAGRFKGEVLNAALEVPEPPPAGAVLGGPRQTAGGAKLHNPTALSGVYQTRLSRASLVSWSTSCSRAWNGYFPALLNTSNLDMKLKNTGEASLCSCTRVFLRFFFLLSKGLAELCCTDTFSVICASLDAPTPGTCVFKNRSGKYLP</sequence>
<proteinExistence type="predicted"/>
<dbReference type="OrthoDB" id="2154978at2759"/>
<gene>
    <name evidence="2" type="primary">BBIP1</name>
</gene>
<keyword evidence="1" id="KW-1185">Reference proteome</keyword>
<dbReference type="Pfam" id="PF14777">
    <property type="entry name" value="BBIP10"/>
    <property type="match status" value="1"/>
</dbReference>
<dbReference type="GeneID" id="108510562"/>
<dbReference type="AlphaFoldDB" id="A0A6J0JC29"/>